<dbReference type="InterPro" id="IPR018159">
    <property type="entry name" value="Spectrin/alpha-actinin"/>
</dbReference>
<dbReference type="SUPFAM" id="SSF48065">
    <property type="entry name" value="DBL homology domain (DH-domain)"/>
    <property type="match status" value="1"/>
</dbReference>
<organism evidence="5">
    <name type="scientific">Haemonchus placei</name>
    <name type="common">Barber's pole worm</name>
    <dbReference type="NCBI Taxonomy" id="6290"/>
    <lineage>
        <taxon>Eukaryota</taxon>
        <taxon>Metazoa</taxon>
        <taxon>Ecdysozoa</taxon>
        <taxon>Nematoda</taxon>
        <taxon>Chromadorea</taxon>
        <taxon>Rhabditida</taxon>
        <taxon>Rhabditina</taxon>
        <taxon>Rhabditomorpha</taxon>
        <taxon>Strongyloidea</taxon>
        <taxon>Trichostrongylidae</taxon>
        <taxon>Haemonchus</taxon>
    </lineage>
</organism>
<feature type="domain" description="DH" evidence="2">
    <location>
        <begin position="983"/>
        <end position="1062"/>
    </location>
</feature>
<dbReference type="InterPro" id="IPR055251">
    <property type="entry name" value="SOS1_NGEF_PH"/>
</dbReference>
<dbReference type="EMBL" id="UZAF01020150">
    <property type="protein sequence ID" value="VDO66932.1"/>
    <property type="molecule type" value="Genomic_DNA"/>
</dbReference>
<dbReference type="Gene3D" id="1.20.58.60">
    <property type="match status" value="1"/>
</dbReference>
<reference evidence="3 4" key="2">
    <citation type="submission" date="2018-11" db="EMBL/GenBank/DDBJ databases">
        <authorList>
            <consortium name="Pathogen Informatics"/>
        </authorList>
    </citation>
    <scope>NUCLEOTIDE SEQUENCE [LARGE SCALE GENOMIC DNA]</scope>
    <source>
        <strain evidence="3 4">MHpl1</strain>
    </source>
</reference>
<dbReference type="Pfam" id="PF22697">
    <property type="entry name" value="SOS1_NGEF_PH"/>
    <property type="match status" value="1"/>
</dbReference>
<dbReference type="InterPro" id="IPR011993">
    <property type="entry name" value="PH-like_dom_sf"/>
</dbReference>
<dbReference type="InterPro" id="IPR035899">
    <property type="entry name" value="DBL_dom_sf"/>
</dbReference>
<evidence type="ECO:0000313" key="5">
    <source>
        <dbReference type="WBParaSite" id="HPLM_0001779501-mRNA-1"/>
    </source>
</evidence>
<dbReference type="PROSITE" id="PS50010">
    <property type="entry name" value="DH_2"/>
    <property type="match status" value="1"/>
</dbReference>
<evidence type="ECO:0000313" key="4">
    <source>
        <dbReference type="Proteomes" id="UP000268014"/>
    </source>
</evidence>
<protein>
    <submittedName>
        <fullName evidence="5">DH domain-containing protein</fullName>
    </submittedName>
</protein>
<dbReference type="PANTHER" id="PTHR22826:SF106">
    <property type="entry name" value="TRIO, ISOFORM A"/>
    <property type="match status" value="1"/>
</dbReference>
<gene>
    <name evidence="3" type="ORF">HPLM_LOCUS17787</name>
</gene>
<evidence type="ECO:0000256" key="1">
    <source>
        <dbReference type="ARBA" id="ARBA00022658"/>
    </source>
</evidence>
<keyword evidence="1" id="KW-0344">Guanine-nucleotide releasing factor</keyword>
<dbReference type="SMART" id="SM00150">
    <property type="entry name" value="SPEC"/>
    <property type="match status" value="2"/>
</dbReference>
<evidence type="ECO:0000313" key="3">
    <source>
        <dbReference type="EMBL" id="VDO66932.1"/>
    </source>
</evidence>
<name>A0A158QRN2_HAEPC</name>
<evidence type="ECO:0000259" key="2">
    <source>
        <dbReference type="PROSITE" id="PS50010"/>
    </source>
</evidence>
<proteinExistence type="predicted"/>
<dbReference type="InterPro" id="IPR051336">
    <property type="entry name" value="RhoGEF_Guanine_NuclExch_SF"/>
</dbReference>
<dbReference type="OrthoDB" id="10256089at2759"/>
<dbReference type="STRING" id="6290.A0A158QRN2"/>
<dbReference type="GO" id="GO:0005085">
    <property type="term" value="F:guanyl-nucleotide exchange factor activity"/>
    <property type="evidence" value="ECO:0007669"/>
    <property type="project" value="UniProtKB-KW"/>
</dbReference>
<dbReference type="SUPFAM" id="SSF46966">
    <property type="entry name" value="Spectrin repeat"/>
    <property type="match status" value="1"/>
</dbReference>
<keyword evidence="4" id="KW-1185">Reference proteome</keyword>
<dbReference type="CDD" id="cd00176">
    <property type="entry name" value="SPEC"/>
    <property type="match status" value="1"/>
</dbReference>
<dbReference type="WBParaSite" id="HPLM_0001779501-mRNA-1">
    <property type="protein sequence ID" value="HPLM_0001779501-mRNA-1"/>
    <property type="gene ID" value="HPLM_0001779501"/>
</dbReference>
<sequence length="1294" mass="150566">MGFTGLRFQLLTIFPFYMNRSKASLTSQSRTLPSFFCYKRFLTSEMALHFCLFSKASPNCPIIKLFFSNYEQSQSRRDSRHKSYVAGYRCHNCTIYSLCYFVFFEVHMISIDALSKFIDPSQLIRDLGGSFPYDHDDWLDTRLELERWIWQISEVMRNLECQRRSMADAQFPVDVTTAESALSQHSSIKKAIFSIPIDRLQSESDRISERINRAQCGISNPDLMSSIPHMANLLTSLRSLKLANDVFKQWETRRVELEGCYQMKLFEHDADEVWSPLRFYCLFFIKRTVYYRCCFCTNYLVFQLERTKLRLEEEWARFQEQLVKRKLILGAAVAFFSASKYFSQLPSWVDSPGVDPAGMSGKTADVLEEAIQQHEKFWSTVEETYAEAVAQGSQLTQLLKSVDVDDPPSKDQIGKITRAHKHLLCLWKERRVRLHSMLALIAFRTDTQLVVEWLEQHGDPYLTKNTSIGETVEQARTLQRNHSHFRQIARNTYSNANKLFEASKAILESGVCDAEKMRAMIGDLDQRVQQFTQRVEARFNLLNQSVLFHTHYHEIMAWYDEMEKKYAERVVDSEVEACERSKEQWLYESDGTAQAYATTIGEGTQLVRELEVHSQHTGIDYTSNMACINRLIRNIESRNSKLSNIWNPQRVLLQIGLRFAVFVRDNCEVLSQIRSWEEDMRGMLESSTFAGNAEKVLPFHQDNTAQVKMAVKNIRKCAQEVLQSIHGNGFSDLRTRQGKSVTDLIRENLKILEVAEHQVMQYAAETSYRIEGSRKLGRVGYRIVSVFDREERALQLNNMDSVRVFYELSNELIREGSTDRSAVVELNEMVTGRWRRLSGLAEERNKLLKVKLVRVPAFTTGTILVAFNRRKGLNFFFSRLDSERIIRMKSDLRERQSKILELWTKKKKQLDRCQQFVLMDATRHVLVDWLCGEGERRLTEFMGKGVADAATLEDFHTFKLAVKVFDETLQNSCFSSVSTTKFQVYIAEFDSADANSTLPPILKDRRQAIFGNYEKLYAFHSEKFFHELSKYEDDPEEVGCSFTVWVDYLNELYTDYCVNMEQNNHVVALPEVMSFFEVLIKESFKCSNVFFLFSVPVIIEVFMLYTFQEAYDVVKSLPRRVNDIIHFNGLEKDKLGVVGPFVMQDLLTVWEPRNYFNKAKGKDRQVFLFEQAIVIAKKVELTPKNVKYIIKGKPIPVRRKRTKHLHPLKIMWVKRIRELTQTLLPLMLVIIFLFIRTRPVYLNCFQQQPSEHWIVSADFDDKVAGHLCVRKGERVEVLFSSPYGVILCIIPSVS</sequence>
<dbReference type="Gene3D" id="1.20.900.10">
    <property type="entry name" value="Dbl homology (DH) domain"/>
    <property type="match status" value="1"/>
</dbReference>
<dbReference type="Proteomes" id="UP000268014">
    <property type="component" value="Unassembled WGS sequence"/>
</dbReference>
<dbReference type="PANTHER" id="PTHR22826">
    <property type="entry name" value="RHO GUANINE EXCHANGE FACTOR-RELATED"/>
    <property type="match status" value="1"/>
</dbReference>
<dbReference type="Gene3D" id="2.30.29.30">
    <property type="entry name" value="Pleckstrin-homology domain (PH domain)/Phosphotyrosine-binding domain (PTB)"/>
    <property type="match status" value="1"/>
</dbReference>
<dbReference type="OMA" id="CMTTIAQ"/>
<dbReference type="GO" id="GO:0019898">
    <property type="term" value="C:extrinsic component of membrane"/>
    <property type="evidence" value="ECO:0007669"/>
    <property type="project" value="TreeGrafter"/>
</dbReference>
<accession>A0A158QRN2</accession>
<reference evidence="5" key="1">
    <citation type="submission" date="2016-04" db="UniProtKB">
        <authorList>
            <consortium name="WormBaseParasite"/>
        </authorList>
    </citation>
    <scope>IDENTIFICATION</scope>
</reference>
<dbReference type="InterPro" id="IPR000219">
    <property type="entry name" value="DH_dom"/>
</dbReference>
<dbReference type="SUPFAM" id="SSF50729">
    <property type="entry name" value="PH domain-like"/>
    <property type="match status" value="1"/>
</dbReference>
<dbReference type="GO" id="GO:0005737">
    <property type="term" value="C:cytoplasm"/>
    <property type="evidence" value="ECO:0007669"/>
    <property type="project" value="TreeGrafter"/>
</dbReference>